<dbReference type="InterPro" id="IPR011990">
    <property type="entry name" value="TPR-like_helical_dom_sf"/>
</dbReference>
<dbReference type="SUPFAM" id="SSF48452">
    <property type="entry name" value="TPR-like"/>
    <property type="match status" value="1"/>
</dbReference>
<dbReference type="PANTHER" id="PTHR45588">
    <property type="entry name" value="TPR DOMAIN-CONTAINING PROTEIN"/>
    <property type="match status" value="1"/>
</dbReference>
<name>A0ABR6YCY4_9BURK</name>
<dbReference type="Gene3D" id="1.25.40.10">
    <property type="entry name" value="Tetratricopeptide repeat domain"/>
    <property type="match status" value="1"/>
</dbReference>
<accession>A0ABR6YCY4</accession>
<gene>
    <name evidence="1" type="ORF">H8K55_12400</name>
</gene>
<evidence type="ECO:0008006" key="3">
    <source>
        <dbReference type="Google" id="ProtNLM"/>
    </source>
</evidence>
<evidence type="ECO:0000313" key="1">
    <source>
        <dbReference type="EMBL" id="MBC3874393.1"/>
    </source>
</evidence>
<protein>
    <recommendedName>
        <fullName evidence="3">Tetratricopeptide repeat protein</fullName>
    </recommendedName>
</protein>
<proteinExistence type="predicted"/>
<evidence type="ECO:0000313" key="2">
    <source>
        <dbReference type="Proteomes" id="UP000624279"/>
    </source>
</evidence>
<keyword evidence="2" id="KW-1185">Reference proteome</keyword>
<sequence>MRNSRPSPLMKRLVITIAMLTVGACTLIPFQIDQKASAPTLDGFGENSLWPSQANDAARLLFAQGMGQVYGFNGAEAIRAFKAALARDPECGLCAWGVAYEMGPNINNPRRGDLTEALRYVEYALKHSQKASERDRALIESLALRYAHGSVARDVAPLLGEICAVAGSGGSERANPLDVAYAERMQQLADRFPNDPDVLAIYAEAEMVATTADWWDRKTGQAGGKIGDLANRLEANLIKFPNHTGLNHYMIHSVDAVQVASRAVAAADRLGQLAPKSPHLLHMPSHTYAQVGRYADATRVNQLAVAADETMMVELKKQNFSVSSDWRGHNRHFQWYGALMEGRGELALETARAAAQQSKGDHTFGEYTRSLPMLTLLYLQRWDVLQKEAMPTGGKGVATVLGEMSRGIAFARTGQIDAAKTALTRLEPAATELLKKNMGNDYFSKLIRSITKTAQYQLRAELALAENRTDDAISYQAQAADAAYDAEGTEPPILAGGPLRRLGQMQVQTKAYAAAEQSFKKDLIEHPHSGWSLQGLNAALLGQGKKNEAQLVKNDLDSSWKSADSQLRSNY</sequence>
<dbReference type="RefSeq" id="WP_186942380.1">
    <property type="nucleotide sequence ID" value="NZ_JACOGA010000010.1"/>
</dbReference>
<dbReference type="PROSITE" id="PS51257">
    <property type="entry name" value="PROKAR_LIPOPROTEIN"/>
    <property type="match status" value="1"/>
</dbReference>
<reference evidence="1 2" key="1">
    <citation type="submission" date="2020-08" db="EMBL/GenBank/DDBJ databases">
        <title>Novel species isolated from subtropical streams in China.</title>
        <authorList>
            <person name="Lu H."/>
        </authorList>
    </citation>
    <scope>NUCLEOTIDE SEQUENCE [LARGE SCALE GENOMIC DNA]</scope>
    <source>
        <strain evidence="1 2">LX15W</strain>
    </source>
</reference>
<organism evidence="1 2">
    <name type="scientific">Undibacterium flavidum</name>
    <dbReference type="NCBI Taxonomy" id="2762297"/>
    <lineage>
        <taxon>Bacteria</taxon>
        <taxon>Pseudomonadati</taxon>
        <taxon>Pseudomonadota</taxon>
        <taxon>Betaproteobacteria</taxon>
        <taxon>Burkholderiales</taxon>
        <taxon>Oxalobacteraceae</taxon>
        <taxon>Undibacterium</taxon>
    </lineage>
</organism>
<dbReference type="Proteomes" id="UP000624279">
    <property type="component" value="Unassembled WGS sequence"/>
</dbReference>
<dbReference type="EMBL" id="JACOGA010000010">
    <property type="protein sequence ID" value="MBC3874393.1"/>
    <property type="molecule type" value="Genomic_DNA"/>
</dbReference>
<comment type="caution">
    <text evidence="1">The sequence shown here is derived from an EMBL/GenBank/DDBJ whole genome shotgun (WGS) entry which is preliminary data.</text>
</comment>
<dbReference type="PANTHER" id="PTHR45588:SF1">
    <property type="entry name" value="WW DOMAIN-CONTAINING PROTEIN"/>
    <property type="match status" value="1"/>
</dbReference>